<comment type="caution">
    <text evidence="3">The sequence shown here is derived from an EMBL/GenBank/DDBJ whole genome shotgun (WGS) entry which is preliminary data.</text>
</comment>
<keyword evidence="4" id="KW-1185">Reference proteome</keyword>
<evidence type="ECO:0000256" key="1">
    <source>
        <dbReference type="SAM" id="MobiDB-lite"/>
    </source>
</evidence>
<dbReference type="Proteomes" id="UP001501578">
    <property type="component" value="Unassembled WGS sequence"/>
</dbReference>
<sequence>MTHHMTTYCTTIEPNKDTVWPVRKRATFLRQGVVAVIMGVLRVIGLSVSVDAYMNIRNAYDNPRSDKSRWRAGKARRHRRRT</sequence>
<keyword evidence="2" id="KW-1133">Transmembrane helix</keyword>
<proteinExistence type="predicted"/>
<reference evidence="3 4" key="1">
    <citation type="journal article" date="2019" name="Int. J. Syst. Evol. Microbiol.">
        <title>The Global Catalogue of Microorganisms (GCM) 10K type strain sequencing project: providing services to taxonomists for standard genome sequencing and annotation.</title>
        <authorList>
            <consortium name="The Broad Institute Genomics Platform"/>
            <consortium name="The Broad Institute Genome Sequencing Center for Infectious Disease"/>
            <person name="Wu L."/>
            <person name="Ma J."/>
        </authorList>
    </citation>
    <scope>NUCLEOTIDE SEQUENCE [LARGE SCALE GENOMIC DNA]</scope>
    <source>
        <strain evidence="3 4">JCM 11136</strain>
    </source>
</reference>
<keyword evidence="2" id="KW-0472">Membrane</keyword>
<protein>
    <submittedName>
        <fullName evidence="3">Uncharacterized protein</fullName>
    </submittedName>
</protein>
<feature type="transmembrane region" description="Helical" evidence="2">
    <location>
        <begin position="33"/>
        <end position="54"/>
    </location>
</feature>
<feature type="region of interest" description="Disordered" evidence="1">
    <location>
        <begin position="62"/>
        <end position="82"/>
    </location>
</feature>
<name>A0ABN1Q9U7_9ACTN</name>
<dbReference type="EMBL" id="BAAAHQ010000025">
    <property type="protein sequence ID" value="GAA0939405.1"/>
    <property type="molecule type" value="Genomic_DNA"/>
</dbReference>
<evidence type="ECO:0000313" key="4">
    <source>
        <dbReference type="Proteomes" id="UP001501578"/>
    </source>
</evidence>
<organism evidence="3 4">
    <name type="scientific">Nonomuraea longicatena</name>
    <dbReference type="NCBI Taxonomy" id="83682"/>
    <lineage>
        <taxon>Bacteria</taxon>
        <taxon>Bacillati</taxon>
        <taxon>Actinomycetota</taxon>
        <taxon>Actinomycetes</taxon>
        <taxon>Streptosporangiales</taxon>
        <taxon>Streptosporangiaceae</taxon>
        <taxon>Nonomuraea</taxon>
    </lineage>
</organism>
<evidence type="ECO:0000313" key="3">
    <source>
        <dbReference type="EMBL" id="GAA0939405.1"/>
    </source>
</evidence>
<evidence type="ECO:0000256" key="2">
    <source>
        <dbReference type="SAM" id="Phobius"/>
    </source>
</evidence>
<accession>A0ABN1Q9U7</accession>
<feature type="compositionally biased region" description="Basic residues" evidence="1">
    <location>
        <begin position="70"/>
        <end position="82"/>
    </location>
</feature>
<keyword evidence="2" id="KW-0812">Transmembrane</keyword>
<gene>
    <name evidence="3" type="ORF">GCM10009560_50110</name>
</gene>